<dbReference type="Proteomes" id="UP000186594">
    <property type="component" value="Unassembled WGS sequence"/>
</dbReference>
<evidence type="ECO:0000256" key="2">
    <source>
        <dbReference type="ARBA" id="ARBA00006330"/>
    </source>
</evidence>
<evidence type="ECO:0000313" key="4">
    <source>
        <dbReference type="Proteomes" id="UP000186594"/>
    </source>
</evidence>
<dbReference type="InterPro" id="IPR036412">
    <property type="entry name" value="HAD-like_sf"/>
</dbReference>
<gene>
    <name evidence="3" type="ORF">NEOLI_004087</name>
</gene>
<organism evidence="3 4">
    <name type="scientific">Neolecta irregularis (strain DAH-3)</name>
    <dbReference type="NCBI Taxonomy" id="1198029"/>
    <lineage>
        <taxon>Eukaryota</taxon>
        <taxon>Fungi</taxon>
        <taxon>Dikarya</taxon>
        <taxon>Ascomycota</taxon>
        <taxon>Taphrinomycotina</taxon>
        <taxon>Neolectales</taxon>
        <taxon>Neolectaceae</taxon>
        <taxon>Neolecta</taxon>
    </lineage>
</organism>
<dbReference type="GO" id="GO:0005829">
    <property type="term" value="C:cytosol"/>
    <property type="evidence" value="ECO:0007669"/>
    <property type="project" value="TreeGrafter"/>
</dbReference>
<comment type="caution">
    <text evidence="3">The sequence shown here is derived from an EMBL/GenBank/DDBJ whole genome shotgun (WGS) entry which is preliminary data.</text>
</comment>
<name>A0A1U7LH16_NEOID</name>
<dbReference type="Gene3D" id="3.40.50.1000">
    <property type="entry name" value="HAD superfamily/HAD-like"/>
    <property type="match status" value="2"/>
</dbReference>
<dbReference type="InterPro" id="IPR023214">
    <property type="entry name" value="HAD_sf"/>
</dbReference>
<dbReference type="SUPFAM" id="SSF53756">
    <property type="entry name" value="UDP-Glycosyltransferase/glycogen phosphorylase"/>
    <property type="match status" value="1"/>
</dbReference>
<dbReference type="OMA" id="VHPMPIE"/>
<dbReference type="CDD" id="cd03788">
    <property type="entry name" value="GT20_TPS"/>
    <property type="match status" value="1"/>
</dbReference>
<dbReference type="Pfam" id="PF02358">
    <property type="entry name" value="Trehalose_PPase"/>
    <property type="match status" value="1"/>
</dbReference>
<dbReference type="GO" id="GO:0003825">
    <property type="term" value="F:alpha,alpha-trehalose-phosphate synthase (UDP-forming) activity"/>
    <property type="evidence" value="ECO:0007669"/>
    <property type="project" value="TreeGrafter"/>
</dbReference>
<dbReference type="AlphaFoldDB" id="A0A1U7LH16"/>
<dbReference type="GO" id="GO:0006995">
    <property type="term" value="P:cellular response to nitrogen starvation"/>
    <property type="evidence" value="ECO:0007669"/>
    <property type="project" value="EnsemblFungi"/>
</dbReference>
<dbReference type="InterPro" id="IPR006379">
    <property type="entry name" value="HAD-SF_hydro_IIB"/>
</dbReference>
<accession>A0A1U7LH16</accession>
<comment type="similarity">
    <text evidence="2">In the C-terminal section; belongs to the trehalose phosphatase family.</text>
</comment>
<dbReference type="EMBL" id="LXFE01004116">
    <property type="protein sequence ID" value="OLL21939.1"/>
    <property type="molecule type" value="Genomic_DNA"/>
</dbReference>
<dbReference type="NCBIfam" id="TIGR01484">
    <property type="entry name" value="HAD-SF-IIB"/>
    <property type="match status" value="1"/>
</dbReference>
<dbReference type="OrthoDB" id="755951at2759"/>
<comment type="similarity">
    <text evidence="1">In the N-terminal section; belongs to the glycosyltransferase 20 family.</text>
</comment>
<dbReference type="PANTHER" id="PTHR10788">
    <property type="entry name" value="TREHALOSE-6-PHOSPHATE SYNTHASE"/>
    <property type="match status" value="1"/>
</dbReference>
<dbReference type="Gene3D" id="3.40.50.2000">
    <property type="entry name" value="Glycogen Phosphorylase B"/>
    <property type="match status" value="2"/>
</dbReference>
<dbReference type="GO" id="GO:0031505">
    <property type="term" value="P:fungal-type cell wall organization"/>
    <property type="evidence" value="ECO:0007669"/>
    <property type="project" value="TreeGrafter"/>
</dbReference>
<dbReference type="GO" id="GO:0034605">
    <property type="term" value="P:cellular response to heat"/>
    <property type="evidence" value="ECO:0007669"/>
    <property type="project" value="TreeGrafter"/>
</dbReference>
<sequence>MAGSNGAALLHPANGAPRPRVLAVTLLVPFEASFAPADRAWDIVPRRGNSALYSSLRWLGAQKEFDTKLIGWTGELALAPDLARNANDPAATCEITPSDKSAFARLVNTQGGEEIVPVWMGTDVLGSTESQGRWRMYAERVIWPLLHYILWEDATDGRQEKSWWRDYIRLNQAFADKIEEIHKPGDIIWIHDYQFMLLPQILRQRIPNAKIGFFMHAPFPSSEYFRCLPRRKEILSGMLGANTIGFQSYAYSRHFISSCSRVLGFESTPSGVDAYGARVAVEVYPIGIDAARVERDSQAPGVLPKMEAIRELYTGKKIIVGRDCLDEVRGVLQKLRAFEIFLEHYPEWRHKVVLIQVTTPATVATPKLERKVSELISHINGLYGSLDFTPVHHYHQYLDADEYFALLRVADIGLITSVRDGMNTTGLEYVVCQNVHNGPVILSEFTGTAGSLSDALQGVAKTINDALNMPEDQKRSLQSKLFGHITTHTVQAWTRGFLERLQVNLSARDQSQLTPILDKPLLLSAYKSARQRLLMFDYDGTLTPIVRDPSAAIPTDRMLRSLKLLSADRNNHVWIISGRDQRFLEDWMGNIPRLGLSAEHGSFMRYPGEEEWVNLTADLDMSWQKDVLEIFQYYTERTQGTTLSRSRTDIRVISDPDYGAFQAHECQHHLENNITSKHDVEVLTGKANLEVRPIHINKGEIVKKLINSFPETDPVEFIFCAGDDKTDEDMFRALRMIEPPPKYCFATTVGASSKMTAASWHILEPVDVVQTIGLLVGQSESDDPNSTVPKL</sequence>
<dbReference type="InterPro" id="IPR003337">
    <property type="entry name" value="Trehalose_PPase"/>
</dbReference>
<dbReference type="SUPFAM" id="SSF56784">
    <property type="entry name" value="HAD-like"/>
    <property type="match status" value="1"/>
</dbReference>
<dbReference type="GO" id="GO:0004805">
    <property type="term" value="F:trehalose-phosphatase activity"/>
    <property type="evidence" value="ECO:0007669"/>
    <property type="project" value="EnsemblFungi"/>
</dbReference>
<evidence type="ECO:0000313" key="3">
    <source>
        <dbReference type="EMBL" id="OLL21939.1"/>
    </source>
</evidence>
<dbReference type="GO" id="GO:0010508">
    <property type="term" value="P:positive regulation of autophagy"/>
    <property type="evidence" value="ECO:0007669"/>
    <property type="project" value="EnsemblFungi"/>
</dbReference>
<dbReference type="Pfam" id="PF00982">
    <property type="entry name" value="Glyco_transf_20"/>
    <property type="match status" value="1"/>
</dbReference>
<reference evidence="3 4" key="1">
    <citation type="submission" date="2016-04" db="EMBL/GenBank/DDBJ databases">
        <title>Evolutionary innovation and constraint leading to complex multicellularity in the Ascomycota.</title>
        <authorList>
            <person name="Cisse O."/>
            <person name="Nguyen A."/>
            <person name="Hewitt D.A."/>
            <person name="Jedd G."/>
            <person name="Stajich J.E."/>
        </authorList>
    </citation>
    <scope>NUCLEOTIDE SEQUENCE [LARGE SCALE GENOMIC DNA]</scope>
    <source>
        <strain evidence="3 4">DAH-3</strain>
    </source>
</reference>
<protein>
    <submittedName>
        <fullName evidence="3">Trehalose-phosphatase</fullName>
    </submittedName>
</protein>
<proteinExistence type="inferred from homology"/>
<dbReference type="STRING" id="1198029.A0A1U7LH16"/>
<dbReference type="NCBIfam" id="TIGR00685">
    <property type="entry name" value="T6PP"/>
    <property type="match status" value="1"/>
</dbReference>
<dbReference type="PANTHER" id="PTHR10788:SF123">
    <property type="entry name" value="TREHALOSE-PHOSPHATASE"/>
    <property type="match status" value="1"/>
</dbReference>
<dbReference type="GO" id="GO:0005992">
    <property type="term" value="P:trehalose biosynthetic process"/>
    <property type="evidence" value="ECO:0007669"/>
    <property type="project" value="EnsemblFungi"/>
</dbReference>
<dbReference type="CDD" id="cd01627">
    <property type="entry name" value="HAD_TPP"/>
    <property type="match status" value="1"/>
</dbReference>
<dbReference type="InterPro" id="IPR001830">
    <property type="entry name" value="Glyco_trans_20"/>
</dbReference>
<dbReference type="GO" id="GO:0005946">
    <property type="term" value="C:alpha,alpha-trehalose-phosphate synthase complex (UDP-forming)"/>
    <property type="evidence" value="ECO:0007669"/>
    <property type="project" value="EnsemblFungi"/>
</dbReference>
<keyword evidence="4" id="KW-1185">Reference proteome</keyword>
<evidence type="ECO:0000256" key="1">
    <source>
        <dbReference type="ARBA" id="ARBA00005409"/>
    </source>
</evidence>